<evidence type="ECO:0000256" key="1">
    <source>
        <dbReference type="SAM" id="MobiDB-lite"/>
    </source>
</evidence>
<gene>
    <name evidence="2" type="ORF">PTTG_26698</name>
</gene>
<proteinExistence type="predicted"/>
<protein>
    <submittedName>
        <fullName evidence="2 3">Uncharacterized protein</fullName>
    </submittedName>
</protein>
<dbReference type="Proteomes" id="UP000005240">
    <property type="component" value="Unassembled WGS sequence"/>
</dbReference>
<dbReference type="EnsemblFungi" id="PTTG_26698-t43_1">
    <property type="protein sequence ID" value="PTTG_26698-t43_1-p1"/>
    <property type="gene ID" value="PTTG_26698"/>
</dbReference>
<reference evidence="3" key="4">
    <citation type="submission" date="2025-05" db="UniProtKB">
        <authorList>
            <consortium name="EnsemblFungi"/>
        </authorList>
    </citation>
    <scope>IDENTIFICATION</scope>
    <source>
        <strain evidence="3">isolate 1-1 / race 1 (BBBD)</strain>
    </source>
</reference>
<dbReference type="EMBL" id="ADAS02000030">
    <property type="protein sequence ID" value="OAV95273.1"/>
    <property type="molecule type" value="Genomic_DNA"/>
</dbReference>
<feature type="region of interest" description="Disordered" evidence="1">
    <location>
        <begin position="47"/>
        <end position="108"/>
    </location>
</feature>
<dbReference type="VEuPathDB" id="FungiDB:PTTG_26698"/>
<dbReference type="AlphaFoldDB" id="A0A180GTH1"/>
<reference evidence="2" key="1">
    <citation type="submission" date="2009-11" db="EMBL/GenBank/DDBJ databases">
        <authorList>
            <consortium name="The Broad Institute Genome Sequencing Platform"/>
            <person name="Ward D."/>
            <person name="Feldgarden M."/>
            <person name="Earl A."/>
            <person name="Young S.K."/>
            <person name="Zeng Q."/>
            <person name="Koehrsen M."/>
            <person name="Alvarado L."/>
            <person name="Berlin A."/>
            <person name="Bochicchio J."/>
            <person name="Borenstein D."/>
            <person name="Chapman S.B."/>
            <person name="Chen Z."/>
            <person name="Engels R."/>
            <person name="Freedman E."/>
            <person name="Gellesch M."/>
            <person name="Goldberg J."/>
            <person name="Griggs A."/>
            <person name="Gujja S."/>
            <person name="Heilman E."/>
            <person name="Heiman D."/>
            <person name="Hepburn T."/>
            <person name="Howarth C."/>
            <person name="Jen D."/>
            <person name="Larson L."/>
            <person name="Lewis B."/>
            <person name="Mehta T."/>
            <person name="Park D."/>
            <person name="Pearson M."/>
            <person name="Roberts A."/>
            <person name="Saif S."/>
            <person name="Shea T."/>
            <person name="Shenoy N."/>
            <person name="Sisk P."/>
            <person name="Stolte C."/>
            <person name="Sykes S."/>
            <person name="Thomson T."/>
            <person name="Walk T."/>
            <person name="White J."/>
            <person name="Yandava C."/>
            <person name="Izard J."/>
            <person name="Baranova O.V."/>
            <person name="Blanton J.M."/>
            <person name="Tanner A.C."/>
            <person name="Dewhirst F.E."/>
            <person name="Haas B."/>
            <person name="Nusbaum C."/>
            <person name="Birren B."/>
        </authorList>
    </citation>
    <scope>NUCLEOTIDE SEQUENCE [LARGE SCALE GENOMIC DNA]</scope>
    <source>
        <strain evidence="2">1-1 BBBD Race 1</strain>
    </source>
</reference>
<reference evidence="3 4" key="3">
    <citation type="journal article" date="2017" name="G3 (Bethesda)">
        <title>Comparative analysis highlights variable genome content of wheat rusts and divergence of the mating loci.</title>
        <authorList>
            <person name="Cuomo C.A."/>
            <person name="Bakkeren G."/>
            <person name="Khalil H.B."/>
            <person name="Panwar V."/>
            <person name="Joly D."/>
            <person name="Linning R."/>
            <person name="Sakthikumar S."/>
            <person name="Song X."/>
            <person name="Adiconis X."/>
            <person name="Fan L."/>
            <person name="Goldberg J.M."/>
            <person name="Levin J.Z."/>
            <person name="Young S."/>
            <person name="Zeng Q."/>
            <person name="Anikster Y."/>
            <person name="Bruce M."/>
            <person name="Wang M."/>
            <person name="Yin C."/>
            <person name="McCallum B."/>
            <person name="Szabo L.J."/>
            <person name="Hulbert S."/>
            <person name="Chen X."/>
            <person name="Fellers J.P."/>
        </authorList>
    </citation>
    <scope>NUCLEOTIDE SEQUENCE</scope>
    <source>
        <strain evidence="3">isolate 1-1 / race 1 (BBBD)</strain>
        <strain evidence="4">Isolate 1-1 / race 1 (BBBD)</strain>
    </source>
</reference>
<name>A0A180GTH1_PUCT1</name>
<feature type="region of interest" description="Disordered" evidence="1">
    <location>
        <begin position="1"/>
        <end position="27"/>
    </location>
</feature>
<keyword evidence="4" id="KW-1185">Reference proteome</keyword>
<reference evidence="2" key="2">
    <citation type="submission" date="2016-05" db="EMBL/GenBank/DDBJ databases">
        <title>Comparative analysis highlights variable genome content of wheat rusts and divergence of the mating loci.</title>
        <authorList>
            <person name="Cuomo C.A."/>
            <person name="Bakkeren G."/>
            <person name="Szabo L."/>
            <person name="Khalil H."/>
            <person name="Joly D."/>
            <person name="Goldberg J."/>
            <person name="Young S."/>
            <person name="Zeng Q."/>
            <person name="Fellers J."/>
        </authorList>
    </citation>
    <scope>NUCLEOTIDE SEQUENCE [LARGE SCALE GENOMIC DNA]</scope>
    <source>
        <strain evidence="2">1-1 BBBD Race 1</strain>
    </source>
</reference>
<accession>A0A180GTH1</accession>
<sequence length="123" mass="13582">MDPPGPTMDPPTLTYGLPDTKNGLESSRIELDPRLVVETGLDVEMERRDEKTSVIDPLTPTSGLLDPKNGMASSRIDLNPQPDVQTETGDPESIHTIPAPPEQTFQSRDECYKSIQKWALEHG</sequence>
<evidence type="ECO:0000313" key="3">
    <source>
        <dbReference type="EnsemblFungi" id="PTTG_26698-t43_1-p1"/>
    </source>
</evidence>
<evidence type="ECO:0000313" key="4">
    <source>
        <dbReference type="Proteomes" id="UP000005240"/>
    </source>
</evidence>
<evidence type="ECO:0000313" key="2">
    <source>
        <dbReference type="EMBL" id="OAV95273.1"/>
    </source>
</evidence>
<organism evidence="2">
    <name type="scientific">Puccinia triticina (isolate 1-1 / race 1 (BBBD))</name>
    <name type="common">Brown leaf rust fungus</name>
    <dbReference type="NCBI Taxonomy" id="630390"/>
    <lineage>
        <taxon>Eukaryota</taxon>
        <taxon>Fungi</taxon>
        <taxon>Dikarya</taxon>
        <taxon>Basidiomycota</taxon>
        <taxon>Pucciniomycotina</taxon>
        <taxon>Pucciniomycetes</taxon>
        <taxon>Pucciniales</taxon>
        <taxon>Pucciniaceae</taxon>
        <taxon>Puccinia</taxon>
    </lineage>
</organism>